<accession>A0A371AUY4</accession>
<evidence type="ECO:0000256" key="1">
    <source>
        <dbReference type="SAM" id="Phobius"/>
    </source>
</evidence>
<keyword evidence="1" id="KW-0472">Membrane</keyword>
<dbReference type="OrthoDB" id="1957044at2"/>
<proteinExistence type="predicted"/>
<dbReference type="AlphaFoldDB" id="A0A371AUY4"/>
<gene>
    <name evidence="2" type="ORF">DWV06_10045</name>
</gene>
<dbReference type="Proteomes" id="UP000255036">
    <property type="component" value="Unassembled WGS sequence"/>
</dbReference>
<keyword evidence="3" id="KW-1185">Reference proteome</keyword>
<sequence>MARKQKRRRKVKFGNRKHSIRGILSTIMAVFSLIIFCILIIVSYKMKGNGGIYLGTIGIAALFINIVGIMAGINSFKERERNYLYSKIGLVVNVILLITWGIIYALGM</sequence>
<evidence type="ECO:0000313" key="2">
    <source>
        <dbReference type="EMBL" id="RDU23386.1"/>
    </source>
</evidence>
<organism evidence="2 3">
    <name type="scientific">Anaerosacchariphilus polymeriproducens</name>
    <dbReference type="NCBI Taxonomy" id="1812858"/>
    <lineage>
        <taxon>Bacteria</taxon>
        <taxon>Bacillati</taxon>
        <taxon>Bacillota</taxon>
        <taxon>Clostridia</taxon>
        <taxon>Lachnospirales</taxon>
        <taxon>Lachnospiraceae</taxon>
        <taxon>Anaerosacchariphilus</taxon>
    </lineage>
</organism>
<reference evidence="2 3" key="1">
    <citation type="submission" date="2018-07" db="EMBL/GenBank/DDBJ databases">
        <title>Anaerosacharophilus polymeroproducens gen. nov. sp. nov., an anaerobic bacterium isolated from salt field.</title>
        <authorList>
            <person name="Kim W."/>
            <person name="Yang S.-H."/>
            <person name="Oh J."/>
            <person name="Lee J.-H."/>
            <person name="Kwon K.K."/>
        </authorList>
    </citation>
    <scope>NUCLEOTIDE SEQUENCE [LARGE SCALE GENOMIC DNA]</scope>
    <source>
        <strain evidence="2 3">MCWD5</strain>
    </source>
</reference>
<dbReference type="InterPro" id="IPR046140">
    <property type="entry name" value="DUF6142"/>
</dbReference>
<dbReference type="EMBL" id="QRCT01000028">
    <property type="protein sequence ID" value="RDU23386.1"/>
    <property type="molecule type" value="Genomic_DNA"/>
</dbReference>
<keyword evidence="1" id="KW-0812">Transmembrane</keyword>
<feature type="transmembrane region" description="Helical" evidence="1">
    <location>
        <begin position="88"/>
        <end position="107"/>
    </location>
</feature>
<keyword evidence="1" id="KW-1133">Transmembrane helix</keyword>
<protein>
    <submittedName>
        <fullName evidence="2">Uncharacterized protein</fullName>
    </submittedName>
</protein>
<name>A0A371AUY4_9FIRM</name>
<feature type="transmembrane region" description="Helical" evidence="1">
    <location>
        <begin position="20"/>
        <end position="44"/>
    </location>
</feature>
<evidence type="ECO:0000313" key="3">
    <source>
        <dbReference type="Proteomes" id="UP000255036"/>
    </source>
</evidence>
<feature type="transmembrane region" description="Helical" evidence="1">
    <location>
        <begin position="50"/>
        <end position="76"/>
    </location>
</feature>
<dbReference type="RefSeq" id="WP_115482055.1">
    <property type="nucleotide sequence ID" value="NZ_QRCT01000028.1"/>
</dbReference>
<dbReference type="Pfam" id="PF19639">
    <property type="entry name" value="DUF6142"/>
    <property type="match status" value="1"/>
</dbReference>
<comment type="caution">
    <text evidence="2">The sequence shown here is derived from an EMBL/GenBank/DDBJ whole genome shotgun (WGS) entry which is preliminary data.</text>
</comment>